<evidence type="ECO:0000256" key="7">
    <source>
        <dbReference type="SAM" id="MobiDB-lite"/>
    </source>
</evidence>
<evidence type="ECO:0000259" key="8">
    <source>
        <dbReference type="PROSITE" id="PS50217"/>
    </source>
</evidence>
<dbReference type="PANTHER" id="PTHR24411">
    <property type="entry name" value="NUCLEAR FACTOR ERYTHROID 2-RELATED FACTOR"/>
    <property type="match status" value="1"/>
</dbReference>
<evidence type="ECO:0000256" key="6">
    <source>
        <dbReference type="SAM" id="Coils"/>
    </source>
</evidence>
<feature type="compositionally biased region" description="Low complexity" evidence="7">
    <location>
        <begin position="686"/>
        <end position="697"/>
    </location>
</feature>
<feature type="compositionally biased region" description="Low complexity" evidence="7">
    <location>
        <begin position="603"/>
        <end position="612"/>
    </location>
</feature>
<feature type="domain" description="BZIP" evidence="8">
    <location>
        <begin position="786"/>
        <end position="849"/>
    </location>
</feature>
<evidence type="ECO:0000256" key="2">
    <source>
        <dbReference type="ARBA" id="ARBA00023125"/>
    </source>
</evidence>
<sequence>MIKEYFTDGLIGLAILLSLFRTDLDLANIHNLINYPEVQDIIQGQTAAYLPANFHHLTNIPHAFGNPKHLDLENEAFSAWFNYHGSNFRFQGRQQNNIEAFLVSGPEPSVVSVHVQEISPPANSVSINSTSLTSPTLPEEGAGSFPELSISNSSAAVTSTQNETNNSAATTQETTVVDVSFLFNSPFPGCNLTAEDLELIDVLWRQDEDLGVGKEVYDANLRHELEKKQEMERIRLQELQKAQLLEKERLEREKQEQASRWLKENFRRDGETGEWVRQNASLDASSFSEDPSQAQNANEEFSNLESALDYFFNMSSEVIAKVNETESVHLNETLENYQPAFIPQPTNGLELQEFQQIDQQQQQPLPLAVAPVTIEHQDSLEDSWEGLVDYLKLTVNSTEDSTNTDLAPNCTDNSNVCEDFFLLGDVTNNVTLDSSSVGAALPMIEPLTPEVDGLTIQQASDFLLHNVSMPADTMNITSDLESDLTSGPVASNISSQTNLVAELNSSPVDFDLSDLGFFDNLTGLQEQVDEDINMSEIDDMFHTIQSSGASLLEPIMELGQNMDTLQRLGEEMNQSMASLGSSPSYEDFDALEGLEGAIGGSEDFNFTDNNNTDFDHLKAPRRQRSKVHHLSESSNDSGFAYKNGLSSNSSAGSSYAGSPAGSAHGADQGHTNLNQYGHNGRGPLISSHNGSTSGNGTEYDPHGSLSVAQHQVAHNHTYNTLPGQVPREVKKYAHKEPSRKGPQSRDHRRALELKVPFTIAEIIESPVETFNEMLNAHKLTEAQLSLIRDIRRRGKNKVAAQNCRKRKVSVIVNLSDERSDLEKARDRLMAERAEMEQETQRMRAKFGHLYAHIFQSLRDEHGQPYDPSLYSLQQSSDGNVFLVPRNVTPAASSSDRTSRVISAGGSSTGPSSAASSASSSPSTTSSSSTSKSGAKKRKAFDE</sequence>
<dbReference type="InterPro" id="IPR004826">
    <property type="entry name" value="bZIP_Maf"/>
</dbReference>
<evidence type="ECO:0000256" key="1">
    <source>
        <dbReference type="ARBA" id="ARBA00023015"/>
    </source>
</evidence>
<evidence type="ECO:0000256" key="5">
    <source>
        <dbReference type="ARBA" id="ARBA00023242"/>
    </source>
</evidence>
<evidence type="ECO:0000313" key="10">
    <source>
        <dbReference type="Proteomes" id="UP000271974"/>
    </source>
</evidence>
<keyword evidence="5" id="KW-0539">Nucleus</keyword>
<feature type="compositionally biased region" description="Low complexity" evidence="7">
    <location>
        <begin position="644"/>
        <end position="666"/>
    </location>
</feature>
<accession>A0A433UBL9</accession>
<keyword evidence="2" id="KW-0238">DNA-binding</keyword>
<comment type="caution">
    <text evidence="9">The sequence shown here is derived from an EMBL/GenBank/DDBJ whole genome shotgun (WGS) entry which is preliminary data.</text>
</comment>
<keyword evidence="3" id="KW-0010">Activator</keyword>
<feature type="coiled-coil region" evidence="6">
    <location>
        <begin position="222"/>
        <end position="265"/>
    </location>
</feature>
<dbReference type="SMART" id="SM00338">
    <property type="entry name" value="BRLZ"/>
    <property type="match status" value="1"/>
</dbReference>
<feature type="coiled-coil region" evidence="6">
    <location>
        <begin position="811"/>
        <end position="845"/>
    </location>
</feature>
<reference evidence="9 10" key="1">
    <citation type="submission" date="2019-01" db="EMBL/GenBank/DDBJ databases">
        <title>A draft genome assembly of the solar-powered sea slug Elysia chlorotica.</title>
        <authorList>
            <person name="Cai H."/>
            <person name="Li Q."/>
            <person name="Fang X."/>
            <person name="Li J."/>
            <person name="Curtis N.E."/>
            <person name="Altenburger A."/>
            <person name="Shibata T."/>
            <person name="Feng M."/>
            <person name="Maeda T."/>
            <person name="Schwartz J.A."/>
            <person name="Shigenobu S."/>
            <person name="Lundholm N."/>
            <person name="Nishiyama T."/>
            <person name="Yang H."/>
            <person name="Hasebe M."/>
            <person name="Li S."/>
            <person name="Pierce S.K."/>
            <person name="Wang J."/>
        </authorList>
    </citation>
    <scope>NUCLEOTIDE SEQUENCE [LARGE SCALE GENOMIC DNA]</scope>
    <source>
        <strain evidence="9">EC2010</strain>
        <tissue evidence="9">Whole organism of an adult</tissue>
    </source>
</reference>
<evidence type="ECO:0000256" key="4">
    <source>
        <dbReference type="ARBA" id="ARBA00023163"/>
    </source>
</evidence>
<feature type="region of interest" description="Disordered" evidence="7">
    <location>
        <begin position="602"/>
        <end position="703"/>
    </location>
</feature>
<dbReference type="EMBL" id="RQTK01000016">
    <property type="protein sequence ID" value="RUS91235.1"/>
    <property type="molecule type" value="Genomic_DNA"/>
</dbReference>
<name>A0A433UBL9_ELYCH</name>
<dbReference type="Gene3D" id="1.10.880.10">
    <property type="entry name" value="Transcription factor, Skn-1-like, DNA-binding domain"/>
    <property type="match status" value="1"/>
</dbReference>
<dbReference type="GO" id="GO:0000981">
    <property type="term" value="F:DNA-binding transcription factor activity, RNA polymerase II-specific"/>
    <property type="evidence" value="ECO:0007669"/>
    <property type="project" value="TreeGrafter"/>
</dbReference>
<feature type="region of interest" description="Disordered" evidence="7">
    <location>
        <begin position="124"/>
        <end position="145"/>
    </location>
</feature>
<organism evidence="9 10">
    <name type="scientific">Elysia chlorotica</name>
    <name type="common">Eastern emerald elysia</name>
    <name type="synonym">Sea slug</name>
    <dbReference type="NCBI Taxonomy" id="188477"/>
    <lineage>
        <taxon>Eukaryota</taxon>
        <taxon>Metazoa</taxon>
        <taxon>Spiralia</taxon>
        <taxon>Lophotrochozoa</taxon>
        <taxon>Mollusca</taxon>
        <taxon>Gastropoda</taxon>
        <taxon>Heterobranchia</taxon>
        <taxon>Euthyneura</taxon>
        <taxon>Panpulmonata</taxon>
        <taxon>Sacoglossa</taxon>
        <taxon>Placobranchoidea</taxon>
        <taxon>Plakobranchidae</taxon>
        <taxon>Elysia</taxon>
    </lineage>
</organism>
<evidence type="ECO:0000313" key="9">
    <source>
        <dbReference type="EMBL" id="RUS91235.1"/>
    </source>
</evidence>
<dbReference type="PANTHER" id="PTHR24411:SF55">
    <property type="entry name" value="SEGMENTATION PROTEIN CAP'N'COLLAR"/>
    <property type="match status" value="1"/>
</dbReference>
<dbReference type="InterPro" id="IPR046347">
    <property type="entry name" value="bZIP_sf"/>
</dbReference>
<dbReference type="AlphaFoldDB" id="A0A433UBL9"/>
<keyword evidence="1" id="KW-0805">Transcription regulation</keyword>
<keyword evidence="6" id="KW-0175">Coiled coil</keyword>
<dbReference type="PROSITE" id="PS00036">
    <property type="entry name" value="BZIP_BASIC"/>
    <property type="match status" value="1"/>
</dbReference>
<dbReference type="STRING" id="188477.A0A433UBL9"/>
<feature type="region of interest" description="Disordered" evidence="7">
    <location>
        <begin position="889"/>
        <end position="942"/>
    </location>
</feature>
<dbReference type="OrthoDB" id="7458135at2759"/>
<feature type="compositionally biased region" description="Basic residues" evidence="7">
    <location>
        <begin position="619"/>
        <end position="628"/>
    </location>
</feature>
<dbReference type="GO" id="GO:0005634">
    <property type="term" value="C:nucleus"/>
    <property type="evidence" value="ECO:0007669"/>
    <property type="project" value="TreeGrafter"/>
</dbReference>
<dbReference type="InterPro" id="IPR008917">
    <property type="entry name" value="TF_DNA-bd_sf"/>
</dbReference>
<dbReference type="Proteomes" id="UP000271974">
    <property type="component" value="Unassembled WGS sequence"/>
</dbReference>
<dbReference type="InterPro" id="IPR047167">
    <property type="entry name" value="NFE2-like"/>
</dbReference>
<keyword evidence="10" id="KW-1185">Reference proteome</keyword>
<protein>
    <recommendedName>
        <fullName evidence="8">BZIP domain-containing protein</fullName>
    </recommendedName>
</protein>
<proteinExistence type="predicted"/>
<dbReference type="InterPro" id="IPR004827">
    <property type="entry name" value="bZIP"/>
</dbReference>
<feature type="compositionally biased region" description="Basic residues" evidence="7">
    <location>
        <begin position="933"/>
        <end position="942"/>
    </location>
</feature>
<feature type="compositionally biased region" description="Polar residues" evidence="7">
    <location>
        <begin position="124"/>
        <end position="136"/>
    </location>
</feature>
<feature type="compositionally biased region" description="Low complexity" evidence="7">
    <location>
        <begin position="902"/>
        <end position="932"/>
    </location>
</feature>
<dbReference type="Pfam" id="PF03131">
    <property type="entry name" value="bZIP_Maf"/>
    <property type="match status" value="1"/>
</dbReference>
<keyword evidence="4" id="KW-0804">Transcription</keyword>
<dbReference type="CDD" id="cd14698">
    <property type="entry name" value="bZIP_CNC"/>
    <property type="match status" value="1"/>
</dbReference>
<evidence type="ECO:0000256" key="3">
    <source>
        <dbReference type="ARBA" id="ARBA00023159"/>
    </source>
</evidence>
<gene>
    <name evidence="9" type="ORF">EGW08_001041</name>
</gene>
<dbReference type="SUPFAM" id="SSF47454">
    <property type="entry name" value="A DNA-binding domain in eukaryotic transcription factors"/>
    <property type="match status" value="1"/>
</dbReference>
<dbReference type="SUPFAM" id="SSF57959">
    <property type="entry name" value="Leucine zipper domain"/>
    <property type="match status" value="1"/>
</dbReference>
<dbReference type="GO" id="GO:0000978">
    <property type="term" value="F:RNA polymerase II cis-regulatory region sequence-specific DNA binding"/>
    <property type="evidence" value="ECO:0007669"/>
    <property type="project" value="InterPro"/>
</dbReference>
<dbReference type="PROSITE" id="PS50217">
    <property type="entry name" value="BZIP"/>
    <property type="match status" value="1"/>
</dbReference>